<dbReference type="GO" id="GO:0008270">
    <property type="term" value="F:zinc ion binding"/>
    <property type="evidence" value="ECO:0007669"/>
    <property type="project" value="UniProtKB-KW"/>
</dbReference>
<keyword evidence="10" id="KW-0862">Zinc</keyword>
<evidence type="ECO:0000256" key="7">
    <source>
        <dbReference type="ARBA" id="ARBA00022723"/>
    </source>
</evidence>
<evidence type="ECO:0000313" key="18">
    <source>
        <dbReference type="EMBL" id="KAF9534186.1"/>
    </source>
</evidence>
<gene>
    <name evidence="18" type="ORF">CPB83DRAFT_866449</name>
</gene>
<keyword evidence="5" id="KW-0808">Transferase</keyword>
<dbReference type="PANTHER" id="PTHR23350:SF4">
    <property type="entry name" value="PEROXISOME BIOGENESIS FACTOR 2"/>
    <property type="match status" value="1"/>
</dbReference>
<evidence type="ECO:0000256" key="10">
    <source>
        <dbReference type="ARBA" id="ARBA00022833"/>
    </source>
</evidence>
<keyword evidence="4" id="KW-0813">Transport</keyword>
<accession>A0A9P6ES02</accession>
<dbReference type="GO" id="GO:0005778">
    <property type="term" value="C:peroxisomal membrane"/>
    <property type="evidence" value="ECO:0007669"/>
    <property type="project" value="UniProtKB-SubCell"/>
</dbReference>
<feature type="transmembrane region" description="Helical" evidence="16">
    <location>
        <begin position="168"/>
        <end position="190"/>
    </location>
</feature>
<dbReference type="InterPro" id="IPR001841">
    <property type="entry name" value="Znf_RING"/>
</dbReference>
<evidence type="ECO:0000256" key="3">
    <source>
        <dbReference type="ARBA" id="ARBA00008704"/>
    </source>
</evidence>
<keyword evidence="6 16" id="KW-0812">Transmembrane</keyword>
<evidence type="ECO:0000256" key="14">
    <source>
        <dbReference type="ARBA" id="ARBA00023140"/>
    </source>
</evidence>
<dbReference type="AlphaFoldDB" id="A0A9P6ES02"/>
<dbReference type="GO" id="GO:0016562">
    <property type="term" value="P:protein import into peroxisome matrix, receptor recycling"/>
    <property type="evidence" value="ECO:0007669"/>
    <property type="project" value="UniProtKB-ARBA"/>
</dbReference>
<evidence type="ECO:0000256" key="4">
    <source>
        <dbReference type="ARBA" id="ARBA00022448"/>
    </source>
</evidence>
<dbReference type="SMART" id="SM00184">
    <property type="entry name" value="RING"/>
    <property type="match status" value="1"/>
</dbReference>
<proteinExistence type="inferred from homology"/>
<evidence type="ECO:0000256" key="11">
    <source>
        <dbReference type="ARBA" id="ARBA00022927"/>
    </source>
</evidence>
<dbReference type="InterPro" id="IPR025654">
    <property type="entry name" value="PEX2/10"/>
</dbReference>
<dbReference type="PANTHER" id="PTHR23350">
    <property type="entry name" value="PEROXISOME ASSEMBLY PROTEIN 10"/>
    <property type="match status" value="1"/>
</dbReference>
<evidence type="ECO:0000256" key="16">
    <source>
        <dbReference type="SAM" id="Phobius"/>
    </source>
</evidence>
<keyword evidence="14" id="KW-0576">Peroxisome</keyword>
<dbReference type="PROSITE" id="PS00518">
    <property type="entry name" value="ZF_RING_1"/>
    <property type="match status" value="1"/>
</dbReference>
<dbReference type="Pfam" id="PF04757">
    <property type="entry name" value="Pex2_Pex12"/>
    <property type="match status" value="1"/>
</dbReference>
<organism evidence="18 19">
    <name type="scientific">Crepidotus variabilis</name>
    <dbReference type="NCBI Taxonomy" id="179855"/>
    <lineage>
        <taxon>Eukaryota</taxon>
        <taxon>Fungi</taxon>
        <taxon>Dikarya</taxon>
        <taxon>Basidiomycota</taxon>
        <taxon>Agaricomycotina</taxon>
        <taxon>Agaricomycetes</taxon>
        <taxon>Agaricomycetidae</taxon>
        <taxon>Agaricales</taxon>
        <taxon>Agaricineae</taxon>
        <taxon>Crepidotaceae</taxon>
        <taxon>Crepidotus</taxon>
    </lineage>
</organism>
<keyword evidence="19" id="KW-1185">Reference proteome</keyword>
<dbReference type="OrthoDB" id="1701437at2759"/>
<evidence type="ECO:0000256" key="8">
    <source>
        <dbReference type="ARBA" id="ARBA00022771"/>
    </source>
</evidence>
<reference evidence="18" key="1">
    <citation type="submission" date="2020-11" db="EMBL/GenBank/DDBJ databases">
        <authorList>
            <consortium name="DOE Joint Genome Institute"/>
            <person name="Ahrendt S."/>
            <person name="Riley R."/>
            <person name="Andreopoulos W."/>
            <person name="Labutti K."/>
            <person name="Pangilinan J."/>
            <person name="Ruiz-Duenas F.J."/>
            <person name="Barrasa J.M."/>
            <person name="Sanchez-Garcia M."/>
            <person name="Camarero S."/>
            <person name="Miyauchi S."/>
            <person name="Serrano A."/>
            <person name="Linde D."/>
            <person name="Babiker R."/>
            <person name="Drula E."/>
            <person name="Ayuso-Fernandez I."/>
            <person name="Pacheco R."/>
            <person name="Padilla G."/>
            <person name="Ferreira P."/>
            <person name="Barriuso J."/>
            <person name="Kellner H."/>
            <person name="Castanera R."/>
            <person name="Alfaro M."/>
            <person name="Ramirez L."/>
            <person name="Pisabarro A.G."/>
            <person name="Kuo A."/>
            <person name="Tritt A."/>
            <person name="Lipzen A."/>
            <person name="He G."/>
            <person name="Yan M."/>
            <person name="Ng V."/>
            <person name="Cullen D."/>
            <person name="Martin F."/>
            <person name="Rosso M.-N."/>
            <person name="Henrissat B."/>
            <person name="Hibbett D."/>
            <person name="Martinez A.T."/>
            <person name="Grigoriev I.V."/>
        </authorList>
    </citation>
    <scope>NUCLEOTIDE SEQUENCE</scope>
    <source>
        <strain evidence="18">CBS 506.95</strain>
    </source>
</reference>
<dbReference type="Gene3D" id="3.30.40.10">
    <property type="entry name" value="Zinc/RING finger domain, C3HC4 (zinc finger)"/>
    <property type="match status" value="1"/>
</dbReference>
<evidence type="ECO:0000313" key="19">
    <source>
        <dbReference type="Proteomes" id="UP000807306"/>
    </source>
</evidence>
<feature type="compositionally biased region" description="Polar residues" evidence="15">
    <location>
        <begin position="422"/>
        <end position="432"/>
    </location>
</feature>
<feature type="transmembrane region" description="Helical" evidence="16">
    <location>
        <begin position="226"/>
        <end position="247"/>
    </location>
</feature>
<dbReference type="InterPro" id="IPR013083">
    <property type="entry name" value="Znf_RING/FYVE/PHD"/>
</dbReference>
<keyword evidence="12 16" id="KW-1133">Transmembrane helix</keyword>
<evidence type="ECO:0000256" key="6">
    <source>
        <dbReference type="ARBA" id="ARBA00022692"/>
    </source>
</evidence>
<dbReference type="InterPro" id="IPR017907">
    <property type="entry name" value="Znf_RING_CS"/>
</dbReference>
<evidence type="ECO:0000256" key="2">
    <source>
        <dbReference type="ARBA" id="ARBA00004906"/>
    </source>
</evidence>
<dbReference type="InterPro" id="IPR006845">
    <property type="entry name" value="Pex_N"/>
</dbReference>
<dbReference type="SUPFAM" id="SSF57850">
    <property type="entry name" value="RING/U-box"/>
    <property type="match status" value="1"/>
</dbReference>
<evidence type="ECO:0000256" key="15">
    <source>
        <dbReference type="SAM" id="MobiDB-lite"/>
    </source>
</evidence>
<comment type="similarity">
    <text evidence="3">Belongs to the pex2/pex10/pex12 family.</text>
</comment>
<keyword evidence="9" id="KW-0833">Ubl conjugation pathway</keyword>
<evidence type="ECO:0000256" key="9">
    <source>
        <dbReference type="ARBA" id="ARBA00022786"/>
    </source>
</evidence>
<sequence length="432" mass="48811">MSGLPAVLENAWNSALPVFQNVKNVLVSENSLETPRITRVGQLDSELLDQELTNLLQEPITKALALLNSRFKSSFQPELALFIQLTLYKLSIWNTGASYGAKLQDLRYVVTGSSTGNSTPSGLPRKTLLLHGTLTFLMPYFHNKLRNHALSHAWPDAPSSDSRRKAWVMLNSVESMYSLLGLVNFVAFLWGGRYRTLADRLLCMRLTPSRRSVKRDVSYEFMNRQMVWHAFTEFLLFLLPLISARAVRRRFYKLTTMLSPSLLLSLSPFKGILKPSSGWRQGERPPQKRGKYWALPDDQCAICAENIAFNLNVSDSTNAFTSFTSDPTLNSPEDAPAHPIHNPYQTTCGHIYCYQCIAERMLRIADEADDEEQGWECLRCSEQVKESRRYQVEVTESEGDMSASEYEFSSDLDLSTDLSGSMGTYSESGFSD</sequence>
<comment type="pathway">
    <text evidence="2">Protein modification; protein ubiquitination.</text>
</comment>
<dbReference type="EMBL" id="MU157826">
    <property type="protein sequence ID" value="KAF9534186.1"/>
    <property type="molecule type" value="Genomic_DNA"/>
</dbReference>
<evidence type="ECO:0000259" key="17">
    <source>
        <dbReference type="SMART" id="SM00184"/>
    </source>
</evidence>
<keyword evidence="13 16" id="KW-0472">Membrane</keyword>
<keyword evidence="7" id="KW-0479">Metal-binding</keyword>
<evidence type="ECO:0000256" key="1">
    <source>
        <dbReference type="ARBA" id="ARBA00004585"/>
    </source>
</evidence>
<dbReference type="Proteomes" id="UP000807306">
    <property type="component" value="Unassembled WGS sequence"/>
</dbReference>
<name>A0A9P6ES02_9AGAR</name>
<feature type="region of interest" description="Disordered" evidence="15">
    <location>
        <begin position="389"/>
        <end position="432"/>
    </location>
</feature>
<evidence type="ECO:0000256" key="5">
    <source>
        <dbReference type="ARBA" id="ARBA00022679"/>
    </source>
</evidence>
<dbReference type="GO" id="GO:0016567">
    <property type="term" value="P:protein ubiquitination"/>
    <property type="evidence" value="ECO:0007669"/>
    <property type="project" value="UniProtKB-ARBA"/>
</dbReference>
<keyword evidence="8" id="KW-0863">Zinc-finger</keyword>
<comment type="caution">
    <text evidence="18">The sequence shown here is derived from an EMBL/GenBank/DDBJ whole genome shotgun (WGS) entry which is preliminary data.</text>
</comment>
<evidence type="ECO:0000256" key="12">
    <source>
        <dbReference type="ARBA" id="ARBA00022989"/>
    </source>
</evidence>
<dbReference type="GO" id="GO:0016740">
    <property type="term" value="F:transferase activity"/>
    <property type="evidence" value="ECO:0007669"/>
    <property type="project" value="UniProtKB-KW"/>
</dbReference>
<keyword evidence="11" id="KW-0653">Protein transport</keyword>
<comment type="subcellular location">
    <subcellularLocation>
        <location evidence="1">Peroxisome membrane</location>
        <topology evidence="1">Multi-pass membrane protein</topology>
    </subcellularLocation>
</comment>
<protein>
    <submittedName>
        <fullName evidence="18">Pex12 amino terminal region-domain-containing protein</fullName>
    </submittedName>
</protein>
<feature type="compositionally biased region" description="Low complexity" evidence="15">
    <location>
        <begin position="409"/>
        <end position="421"/>
    </location>
</feature>
<evidence type="ECO:0000256" key="13">
    <source>
        <dbReference type="ARBA" id="ARBA00023136"/>
    </source>
</evidence>
<feature type="domain" description="RING-type" evidence="17">
    <location>
        <begin position="300"/>
        <end position="380"/>
    </location>
</feature>